<name>A0ABD3N3S7_9STRA</name>
<feature type="region of interest" description="Disordered" evidence="2">
    <location>
        <begin position="2700"/>
        <end position="2744"/>
    </location>
</feature>
<feature type="compositionally biased region" description="Basic and acidic residues" evidence="2">
    <location>
        <begin position="2618"/>
        <end position="2634"/>
    </location>
</feature>
<dbReference type="InterPro" id="IPR020847">
    <property type="entry name" value="AP_endonuclease_F1_BS"/>
</dbReference>
<feature type="region of interest" description="Disordered" evidence="2">
    <location>
        <begin position="1153"/>
        <end position="1172"/>
    </location>
</feature>
<evidence type="ECO:0000313" key="3">
    <source>
        <dbReference type="EMBL" id="KAL3767370.1"/>
    </source>
</evidence>
<keyword evidence="4" id="KW-1185">Reference proteome</keyword>
<evidence type="ECO:0000313" key="4">
    <source>
        <dbReference type="Proteomes" id="UP001530400"/>
    </source>
</evidence>
<feature type="coiled-coil region" evidence="1">
    <location>
        <begin position="544"/>
        <end position="608"/>
    </location>
</feature>
<feature type="region of interest" description="Disordered" evidence="2">
    <location>
        <begin position="2115"/>
        <end position="2136"/>
    </location>
</feature>
<sequence>MPDKEILKSVRGSGALLQDMKKRFNVAFTTCYRTDFGSFPITTHMSWDKCSQPEQPSQDQQPQPTQEMLIDRIPVWKPLTNTPHKRKEYGRGNHYSTNIFCFRMKLQFWRDTDLFKKGSPSNVTTTYANVIGKMQLEAKAAHHYLTILPFEHDSGQPPLLPGTTAFGISYKELEAYFGNVERIGENWQSLEFKIQTSMANPSFLGRQQYSDLQSVLKDLQLAVINGDKWDKPECPLWLLQNSHPADNPIDIKADYITRAAKELETEIEEDLFTVEWHKCRARSTQPTELISTSGWCIVSDILREEKIDRIMDKLKPAENAGVTKDYYPVRHHTSSKYGDSETTIAASIIPQRQYIDQCVHFCIKDIPTRILDDVPENSCMLNISEGVNTKTIRDLLLGIKKNLAYSKVEPLPIKKIGTGGQPNCIYFVGDESMRDDLLAVAPMVLSKLNIWTGKTEATLDTEGMVSNNMKHQQEQETQAAARAQQLASSTPTPTIAAQTAPAQTIITTPAPIAHQAPSASRNDPVVKKPPPADVGKPSKVITMLQDILSRMDTLSSEVGNLKQDVTNLKAATGSTTPITIEPSVTSSVSELSIRMDTISAQMEKLNDNVRSNPLTEEQVNELFQILRGQQGTSSNILQEITKCNQMSEVDRMIIRCHTHGQNVIHLPTDTTDESDMLPFHGFEDIVPPHNHSSEKLRELHTMPPRDAIVMVRSEPAFIDWDGKDICPECSEGIDDEDESTLCHFCKGEYHDSCQIVIEYSKGYSICNYCRKLLKVGITCSLMQDCPECSAWVSSKKEQITQLVKHRLVSERIRALDIIRDGMLSKNVLEIVSTTEHAIADAHKAHVEATAATLMSSGAANGDSKAETTGVGNDTSVTNLPNNPIQEQDKGNDTTMEETASLPHTNSPPFEYRQNESVDHSYNAETYLEPGEIHDEQPPSDTEQSHDTTHSETLVWYRTEVERLYPSALREMLSDFIYDIPDGWRRNRGRALEAALATTIQEIKDGTLQYSPPGNESDATDFENNDGPSEDDIEKAKWLVCCHSLFWAHETNDEVVSYCPFARANATFRNEHELNGIMASPAGCIRGLRLTKANMLSHLERHHHWIARLAHLTLLELDNLAQQPNDSNSEFSAQHSPNKPVNLFNEQEQAAMDIEDEDDDGAEGSKEEAVEIIDDTKVTVELLKDEDMKPAAKCTADEEYEEMIRSLEKNEEVEDEMDEEALLGPDQESPDDEANDESDQSSESEASAATRHRDSTQEAPAEPTRRSKRISRMLRRVDDGVEHDLSQTEGGEDCNEDPRCTRTDDDGLFRVGSNNTNGVELGKNGLEISGDIDTTDELGFDVMGLQETKIPWTASNRRLYNQQCRLKWPQGATTVFSSAPWEYTDSTYQSGGTSLLVHGHHKGRHTNSGSDPWGRFCWMTLRGGRDEGIVLINAYRCCHTKSDNPGPFTAYAQQRTGLRSMGLKDPDPRQQILSDLLDLIDEKRSQGYRPILMWDANEDWVKQSHKEQGNHLKRFMSQANLTDPFFNKFQYAPRTFIDSNNRLDYIMVDPALEGAIKNIGYLGSLEGNFSDHVMAYVDFDEKKLFNGLLNRPTEISSREFLLEQDDKKLKFTTAARTQCEKHKIAERVFALAAAFIIEIIIAAANNPDGKLRIYALGRPNNSRPDSATIQMPSELQAARQPPTHGCHRSAQRLEIDISEYDSLTFKQLRQLVYKARRELWAIQKDCEERRIQWIDRLAEDRAKAAGDVGWADKLAKMKKKVEEFQVNRKLSAVIKGTHRQLDRIQIPTGNWYYSHKSKEIYHYDMGVWEEAIPRKEPRPHEYFRHHTLKVVPDDAVPISVTTHDECIVIDEFLPNTQPMWRDITSTKDIEDHLLWRNKRHLQQTAIEGGTSTTEVLRRVRADHGLSSFNDDILEGKPMTDIETPPEVIDWFWAIARPNKAVNPAGEYITHSGKHSQDDFAEFLCVMMSLPFIYGFANNRWTNEIDVMLEKKAGVRKIHLLRIIGLLEADFNTALKYFFAKRMMDNAEQLGLSDEQWGSRKNRSSIDAAMLKLLMFETARVKKATLAGSYYDLVANYDRIYKSISNLMAQRAMVDKNVLKARALVIERMRRRVKTALGTSKRSYGQERNEPEVGGEVQGKGDVPSLWCVQSDTLLRAHERRAYGMNLQNPNRTRRIKRCNTQFVDDCDGWASADFDSEDPILETMSRLQHDAQRWNNINNIPGQTIAFHKCKWQILAWQVIQGDLTIPNKGLGYLLCPDGNQTHQYNAIYHAIQELCDKVAGAQLSERETKQALYQRLFPKLDYALHASYFNASQANEIDKVIRGTFLPRMRINRKTPTAVVHGPRKYGGLEIPDCYTRQTQHHIKYMLKQLRWDKTVGGDILTTLDNIQLASGFVSPILETTDPTIDYIDQGWILDLRERLKTINASMWVEDAWQPKLQRDGDFSLMERFLSSKTTETERKHLRMVLHFLKVVTMADLADPTGRFIPGERLTGEWQAESTFDPWQHISRDMKLDAQLGKWHDVERNVIHTCYRNRDALFYRDIETDTLSCFQLSGNSGLFRFTGLVDGIPRNAHPVDCHFVDGDKIWTARKHRPPKQSSVDPVPQPGKILHSNIRTTASKKEPATDPYSETRKSSELEGTFRLLKHIEYLGMTPEEVTHWCDNEAAVLATNKTEPDCPSELIGADADIILAIMHHKRKTGIKSKCQHVHSHQDEKKRKTKEEKLKDQKQSRAERRRRIRESRLSLPRRELGRKDLSDEAMMNVACDEYAEEAAKEHIKTPQAPFSSLQPPYEGSKAMLKIGNVWITSNYDRSIQFASRAPSIRRYCKGRHKWSSSTMNMVNWDIIDRARHNQKWAAFSRSMKIMHGWLPVMHNLGKRTESPNAPKALSESFDTMRKVAWSTGVPDQAMDAFMSCITNGIHNRPATPPQYPKELRTAIEDQNKIGTGKLLQGFMAKSWLEVMQATGSKKPKTAYSSLHGLIWKPSSNASMGHTELYPLPHTQSVQPCGE</sequence>
<feature type="compositionally biased region" description="Polar residues" evidence="2">
    <location>
        <begin position="892"/>
        <end position="907"/>
    </location>
</feature>
<gene>
    <name evidence="3" type="ORF">ACHAWO_006916</name>
</gene>
<organism evidence="3 4">
    <name type="scientific">Cyclotella atomus</name>
    <dbReference type="NCBI Taxonomy" id="382360"/>
    <lineage>
        <taxon>Eukaryota</taxon>
        <taxon>Sar</taxon>
        <taxon>Stramenopiles</taxon>
        <taxon>Ochrophyta</taxon>
        <taxon>Bacillariophyta</taxon>
        <taxon>Coscinodiscophyceae</taxon>
        <taxon>Thalassiosirophycidae</taxon>
        <taxon>Stephanodiscales</taxon>
        <taxon>Stephanodiscaceae</taxon>
        <taxon>Cyclotella</taxon>
    </lineage>
</organism>
<dbReference type="EMBL" id="JALLPJ020001368">
    <property type="protein sequence ID" value="KAL3767370.1"/>
    <property type="molecule type" value="Genomic_DNA"/>
</dbReference>
<accession>A0ABD3N3S7</accession>
<evidence type="ECO:0000256" key="1">
    <source>
        <dbReference type="SAM" id="Coils"/>
    </source>
</evidence>
<feature type="compositionally biased region" description="Basic and acidic residues" evidence="2">
    <location>
        <begin position="1274"/>
        <end position="1285"/>
    </location>
</feature>
<dbReference type="Gene3D" id="3.60.10.10">
    <property type="entry name" value="Endonuclease/exonuclease/phosphatase"/>
    <property type="match status" value="1"/>
</dbReference>
<feature type="region of interest" description="Disordered" evidence="2">
    <location>
        <begin position="1208"/>
        <end position="1298"/>
    </location>
</feature>
<feature type="compositionally biased region" description="Basic and acidic residues" evidence="2">
    <location>
        <begin position="1162"/>
        <end position="1172"/>
    </location>
</feature>
<feature type="region of interest" description="Disordered" evidence="2">
    <location>
        <begin position="1005"/>
        <end position="1029"/>
    </location>
</feature>
<feature type="region of interest" description="Disordered" evidence="2">
    <location>
        <begin position="857"/>
        <end position="912"/>
    </location>
</feature>
<feature type="region of interest" description="Disordered" evidence="2">
    <location>
        <begin position="2591"/>
        <end position="2634"/>
    </location>
</feature>
<comment type="caution">
    <text evidence="3">The sequence shown here is derived from an EMBL/GenBank/DDBJ whole genome shotgun (WGS) entry which is preliminary data.</text>
</comment>
<feature type="compositionally biased region" description="Acidic residues" evidence="2">
    <location>
        <begin position="1210"/>
        <end position="1220"/>
    </location>
</feature>
<proteinExistence type="predicted"/>
<evidence type="ECO:0000256" key="2">
    <source>
        <dbReference type="SAM" id="MobiDB-lite"/>
    </source>
</evidence>
<dbReference type="InterPro" id="IPR036691">
    <property type="entry name" value="Endo/exonu/phosph_ase_sf"/>
</dbReference>
<feature type="region of interest" description="Disordered" evidence="2">
    <location>
        <begin position="930"/>
        <end position="949"/>
    </location>
</feature>
<dbReference type="Proteomes" id="UP001530400">
    <property type="component" value="Unassembled WGS sequence"/>
</dbReference>
<protein>
    <recommendedName>
        <fullName evidence="5">PHD-type domain-containing protein</fullName>
    </recommendedName>
</protein>
<dbReference type="PROSITE" id="PS00726">
    <property type="entry name" value="AP_NUCLEASE_F1_1"/>
    <property type="match status" value="1"/>
</dbReference>
<feature type="compositionally biased region" description="Acidic residues" evidence="2">
    <location>
        <begin position="1227"/>
        <end position="1241"/>
    </location>
</feature>
<dbReference type="SUPFAM" id="SSF56219">
    <property type="entry name" value="DNase I-like"/>
    <property type="match status" value="1"/>
</dbReference>
<reference evidence="3 4" key="1">
    <citation type="submission" date="2024-10" db="EMBL/GenBank/DDBJ databases">
        <title>Updated reference genomes for cyclostephanoid diatoms.</title>
        <authorList>
            <person name="Roberts W.R."/>
            <person name="Alverson A.J."/>
        </authorList>
    </citation>
    <scope>NUCLEOTIDE SEQUENCE [LARGE SCALE GENOMIC DNA]</scope>
    <source>
        <strain evidence="3 4">AJA010-31</strain>
    </source>
</reference>
<feature type="compositionally biased region" description="Basic and acidic residues" evidence="2">
    <location>
        <begin position="2709"/>
        <end position="2731"/>
    </location>
</feature>
<evidence type="ECO:0008006" key="5">
    <source>
        <dbReference type="Google" id="ProtNLM"/>
    </source>
</evidence>
<keyword evidence="1" id="KW-0175">Coiled coil</keyword>
<feature type="region of interest" description="Disordered" evidence="2">
    <location>
        <begin position="513"/>
        <end position="537"/>
    </location>
</feature>
<feature type="compositionally biased region" description="Acidic residues" evidence="2">
    <location>
        <begin position="1017"/>
        <end position="1029"/>
    </location>
</feature>
<feature type="compositionally biased region" description="Polar residues" evidence="2">
    <location>
        <begin position="869"/>
        <end position="885"/>
    </location>
</feature>